<reference evidence="3" key="2">
    <citation type="journal article" date="2013" name="PLoS Genet.">
        <title>Comparative genome structure, secondary metabolite, and effector coding capacity across Cochliobolus pathogens.</title>
        <authorList>
            <person name="Condon B.J."/>
            <person name="Leng Y."/>
            <person name="Wu D."/>
            <person name="Bushley K.E."/>
            <person name="Ohm R.A."/>
            <person name="Otillar R."/>
            <person name="Martin J."/>
            <person name="Schackwitz W."/>
            <person name="Grimwood J."/>
            <person name="MohdZainudin N."/>
            <person name="Xue C."/>
            <person name="Wang R."/>
            <person name="Manning V.A."/>
            <person name="Dhillon B."/>
            <person name="Tu Z.J."/>
            <person name="Steffenson B.J."/>
            <person name="Salamov A."/>
            <person name="Sun H."/>
            <person name="Lowry S."/>
            <person name="LaButti K."/>
            <person name="Han J."/>
            <person name="Copeland A."/>
            <person name="Lindquist E."/>
            <person name="Barry K."/>
            <person name="Schmutz J."/>
            <person name="Baker S.E."/>
            <person name="Ciuffetti L.M."/>
            <person name="Grigoriev I.V."/>
            <person name="Zhong S."/>
            <person name="Turgeon B.G."/>
        </authorList>
    </citation>
    <scope>NUCLEOTIDE SEQUENCE [LARGE SCALE GENOMIC DNA]</scope>
    <source>
        <strain evidence="3">C5 / ATCC 48332 / race O</strain>
    </source>
</reference>
<evidence type="ECO:0000256" key="1">
    <source>
        <dbReference type="SAM" id="MobiDB-lite"/>
    </source>
</evidence>
<dbReference type="AlphaFoldDB" id="M2URT0"/>
<feature type="region of interest" description="Disordered" evidence="1">
    <location>
        <begin position="63"/>
        <end position="189"/>
    </location>
</feature>
<dbReference type="eggNOG" id="ENOG502RZBP">
    <property type="taxonomic scope" value="Eukaryota"/>
</dbReference>
<keyword evidence="3" id="KW-1185">Reference proteome</keyword>
<reference evidence="2 3" key="1">
    <citation type="journal article" date="2012" name="PLoS Pathog.">
        <title>Diverse lifestyles and strategies of plant pathogenesis encoded in the genomes of eighteen Dothideomycetes fungi.</title>
        <authorList>
            <person name="Ohm R.A."/>
            <person name="Feau N."/>
            <person name="Henrissat B."/>
            <person name="Schoch C.L."/>
            <person name="Horwitz B.A."/>
            <person name="Barry K.W."/>
            <person name="Condon B.J."/>
            <person name="Copeland A.C."/>
            <person name="Dhillon B."/>
            <person name="Glaser F."/>
            <person name="Hesse C.N."/>
            <person name="Kosti I."/>
            <person name="LaButti K."/>
            <person name="Lindquist E.A."/>
            <person name="Lucas S."/>
            <person name="Salamov A.A."/>
            <person name="Bradshaw R.E."/>
            <person name="Ciuffetti L."/>
            <person name="Hamelin R.C."/>
            <person name="Kema G.H.J."/>
            <person name="Lawrence C."/>
            <person name="Scott J.A."/>
            <person name="Spatafora J.W."/>
            <person name="Turgeon B.G."/>
            <person name="de Wit P.J.G.M."/>
            <person name="Zhong S."/>
            <person name="Goodwin S.B."/>
            <person name="Grigoriev I.V."/>
        </authorList>
    </citation>
    <scope>NUCLEOTIDE SEQUENCE [LARGE SCALE GENOMIC DNA]</scope>
    <source>
        <strain evidence="3">C5 / ATCC 48332 / race O</strain>
    </source>
</reference>
<organism evidence="2 3">
    <name type="scientific">Cochliobolus heterostrophus (strain C5 / ATCC 48332 / race O)</name>
    <name type="common">Southern corn leaf blight fungus</name>
    <name type="synonym">Bipolaris maydis</name>
    <dbReference type="NCBI Taxonomy" id="701091"/>
    <lineage>
        <taxon>Eukaryota</taxon>
        <taxon>Fungi</taxon>
        <taxon>Dikarya</taxon>
        <taxon>Ascomycota</taxon>
        <taxon>Pezizomycotina</taxon>
        <taxon>Dothideomycetes</taxon>
        <taxon>Pleosporomycetidae</taxon>
        <taxon>Pleosporales</taxon>
        <taxon>Pleosporineae</taxon>
        <taxon>Pleosporaceae</taxon>
        <taxon>Bipolaris</taxon>
    </lineage>
</organism>
<feature type="compositionally biased region" description="Basic and acidic residues" evidence="1">
    <location>
        <begin position="299"/>
        <end position="310"/>
    </location>
</feature>
<feature type="compositionally biased region" description="Low complexity" evidence="1">
    <location>
        <begin position="71"/>
        <end position="95"/>
    </location>
</feature>
<name>M2URT0_COCH5</name>
<dbReference type="OrthoDB" id="3695641at2759"/>
<dbReference type="Proteomes" id="UP000016936">
    <property type="component" value="Unassembled WGS sequence"/>
</dbReference>
<proteinExistence type="predicted"/>
<evidence type="ECO:0000313" key="2">
    <source>
        <dbReference type="EMBL" id="EMD90607.1"/>
    </source>
</evidence>
<dbReference type="HOGENOM" id="CLU_771563_0_0_1"/>
<feature type="compositionally biased region" description="Low complexity" evidence="1">
    <location>
        <begin position="166"/>
        <end position="175"/>
    </location>
</feature>
<evidence type="ECO:0000313" key="3">
    <source>
        <dbReference type="Proteomes" id="UP000016936"/>
    </source>
</evidence>
<sequence length="310" mass="33851">MQHLQATPITISHIYSKDARQWLDISGLQPPQRSLFPHQPKMDIPQPSAAPMLQYQQLQYQQYIPPPPPQQQQQQQPQQPQQQQKQQQQQQQQQQSLSGTKRNHFSPSNPDEEQPLAPKKPRLSSPLPPTTTTTNVTPAKRRRGRPTNASKGLPTKRAPRKSESKTTITTTTNMTGQNQAQPPCTTDPAPQAVPYYPGFQPAGAGYVPQPVAMVAASESEIDAGVRAQMAALEEEEEAYRAVSEGLAVEGEAGVVAQEDREDSLFGDDCGEGSGAVTEWTLDAVGGEAGAGANDDDDKDSLFGDVKDFFE</sequence>
<feature type="compositionally biased region" description="Acidic residues" evidence="1">
    <location>
        <begin position="259"/>
        <end position="270"/>
    </location>
</feature>
<feature type="compositionally biased region" description="Polar residues" evidence="1">
    <location>
        <begin position="96"/>
        <end position="109"/>
    </location>
</feature>
<dbReference type="EMBL" id="KB445578">
    <property type="protein sequence ID" value="EMD90607.1"/>
    <property type="molecule type" value="Genomic_DNA"/>
</dbReference>
<dbReference type="STRING" id="701091.M2URT0"/>
<feature type="region of interest" description="Disordered" evidence="1">
    <location>
        <begin position="252"/>
        <end position="271"/>
    </location>
</feature>
<accession>M2URT0</accession>
<dbReference type="OMA" id="MQHLQAT"/>
<protein>
    <submittedName>
        <fullName evidence="2">Uncharacterized protein</fullName>
    </submittedName>
</protein>
<feature type="region of interest" description="Disordered" evidence="1">
    <location>
        <begin position="286"/>
        <end position="310"/>
    </location>
</feature>
<gene>
    <name evidence="2" type="ORF">COCHEDRAFT_1103969</name>
</gene>